<feature type="transmembrane region" description="Helical" evidence="9">
    <location>
        <begin position="210"/>
        <end position="233"/>
    </location>
</feature>
<feature type="compositionally biased region" description="Polar residues" evidence="8">
    <location>
        <begin position="1"/>
        <end position="12"/>
    </location>
</feature>
<feature type="transmembrane region" description="Helical" evidence="9">
    <location>
        <begin position="296"/>
        <end position="314"/>
    </location>
</feature>
<keyword evidence="5 9" id="KW-1133">Transmembrane helix</keyword>
<dbReference type="PROSITE" id="PS50850">
    <property type="entry name" value="MFS"/>
    <property type="match status" value="1"/>
</dbReference>
<feature type="transmembrane region" description="Helical" evidence="9">
    <location>
        <begin position="121"/>
        <end position="140"/>
    </location>
</feature>
<feature type="transmembrane region" description="Helical" evidence="9">
    <location>
        <begin position="55"/>
        <end position="70"/>
    </location>
</feature>
<feature type="domain" description="Major facilitator superfamily (MFS) profile" evidence="10">
    <location>
        <begin position="57"/>
        <end position="411"/>
    </location>
</feature>
<accession>V2XP48</accession>
<dbReference type="EMBL" id="AWSO01000146">
    <property type="protein sequence ID" value="ESK94305.1"/>
    <property type="molecule type" value="Genomic_DNA"/>
</dbReference>
<keyword evidence="12" id="KW-1185">Reference proteome</keyword>
<dbReference type="OrthoDB" id="2241241at2759"/>
<keyword evidence="6" id="KW-0406">Ion transport</keyword>
<feature type="transmembrane region" description="Helical" evidence="9">
    <location>
        <begin position="370"/>
        <end position="392"/>
    </location>
</feature>
<reference evidence="11 12" key="1">
    <citation type="journal article" date="2014" name="BMC Genomics">
        <title>Genome and secretome analysis of the hemibiotrophic fungal pathogen, Moniliophthora roreri, which causes frosty pod rot disease of cacao: mechanisms of the biotrophic and necrotrophic phases.</title>
        <authorList>
            <person name="Meinhardt L.W."/>
            <person name="Costa G.G.L."/>
            <person name="Thomazella D.P.T."/>
            <person name="Teixeira P.J.P.L."/>
            <person name="Carazzolle M.F."/>
            <person name="Schuster S.C."/>
            <person name="Carlson J.E."/>
            <person name="Guiltinan M.J."/>
            <person name="Mieczkowski P."/>
            <person name="Farmer A."/>
            <person name="Ramaraj T."/>
            <person name="Crozier J."/>
            <person name="Davis R.E."/>
            <person name="Shao J."/>
            <person name="Melnick R.L."/>
            <person name="Pereira G.A.G."/>
            <person name="Bailey B.A."/>
        </authorList>
    </citation>
    <scope>NUCLEOTIDE SEQUENCE [LARGE SCALE GENOMIC DNA]</scope>
    <source>
        <strain evidence="11 12">MCA 2997</strain>
    </source>
</reference>
<dbReference type="AlphaFoldDB" id="V2XP48"/>
<feature type="region of interest" description="Disordered" evidence="8">
    <location>
        <begin position="1"/>
        <end position="23"/>
    </location>
</feature>
<evidence type="ECO:0000256" key="3">
    <source>
        <dbReference type="ARBA" id="ARBA00022448"/>
    </source>
</evidence>
<dbReference type="PANTHER" id="PTHR23501:SF87">
    <property type="entry name" value="SIDEROPHORE IRON TRANSPORTER 2"/>
    <property type="match status" value="1"/>
</dbReference>
<dbReference type="STRING" id="1381753.V2XP48"/>
<dbReference type="KEGG" id="mrr:Moror_8228"/>
<dbReference type="Gene3D" id="1.20.1250.20">
    <property type="entry name" value="MFS general substrate transporter like domains"/>
    <property type="match status" value="1"/>
</dbReference>
<gene>
    <name evidence="11" type="ORF">Moror_8228</name>
</gene>
<evidence type="ECO:0000256" key="1">
    <source>
        <dbReference type="ARBA" id="ARBA00004141"/>
    </source>
</evidence>
<dbReference type="GO" id="GO:0006811">
    <property type="term" value="P:monoatomic ion transport"/>
    <property type="evidence" value="ECO:0007669"/>
    <property type="project" value="UniProtKB-KW"/>
</dbReference>
<keyword evidence="7 9" id="KW-0472">Membrane</keyword>
<dbReference type="Proteomes" id="UP000017559">
    <property type="component" value="Unassembled WGS sequence"/>
</dbReference>
<evidence type="ECO:0000256" key="2">
    <source>
        <dbReference type="ARBA" id="ARBA00008335"/>
    </source>
</evidence>
<evidence type="ECO:0000256" key="7">
    <source>
        <dbReference type="ARBA" id="ARBA00023136"/>
    </source>
</evidence>
<dbReference type="InterPro" id="IPR020846">
    <property type="entry name" value="MFS_dom"/>
</dbReference>
<protein>
    <submittedName>
        <fullName evidence="11">Drug:h+ antiporter</fullName>
    </submittedName>
</protein>
<evidence type="ECO:0000256" key="9">
    <source>
        <dbReference type="SAM" id="Phobius"/>
    </source>
</evidence>
<feature type="transmembrane region" description="Helical" evidence="9">
    <location>
        <begin position="90"/>
        <end position="109"/>
    </location>
</feature>
<dbReference type="InterPro" id="IPR011701">
    <property type="entry name" value="MFS"/>
</dbReference>
<dbReference type="InterPro" id="IPR036259">
    <property type="entry name" value="MFS_trans_sf"/>
</dbReference>
<evidence type="ECO:0000256" key="4">
    <source>
        <dbReference type="ARBA" id="ARBA00022692"/>
    </source>
</evidence>
<dbReference type="FunFam" id="1.20.1250.20:FF:000197">
    <property type="entry name" value="Siderophore iron transporter 1"/>
    <property type="match status" value="1"/>
</dbReference>
<dbReference type="GO" id="GO:0022857">
    <property type="term" value="F:transmembrane transporter activity"/>
    <property type="evidence" value="ECO:0007669"/>
    <property type="project" value="InterPro"/>
</dbReference>
<organism evidence="11 12">
    <name type="scientific">Moniliophthora roreri (strain MCA 2997)</name>
    <name type="common">Cocoa frosty pod rot fungus</name>
    <name type="synonym">Crinipellis roreri</name>
    <dbReference type="NCBI Taxonomy" id="1381753"/>
    <lineage>
        <taxon>Eukaryota</taxon>
        <taxon>Fungi</taxon>
        <taxon>Dikarya</taxon>
        <taxon>Basidiomycota</taxon>
        <taxon>Agaricomycotina</taxon>
        <taxon>Agaricomycetes</taxon>
        <taxon>Agaricomycetidae</taxon>
        <taxon>Agaricales</taxon>
        <taxon>Marasmiineae</taxon>
        <taxon>Marasmiaceae</taxon>
        <taxon>Moniliophthora</taxon>
    </lineage>
</organism>
<sequence length="411" mass="45151">MSGRNAPSNSSIHSKHSGTSDRNSVADINTNEALMHTGVLTVEATHKVFGSYSKWYLFIGLGLAAYIYSLDGQTTYSYLIFAASDLKDHSLIATIQVVQSIIIATFKPVVAKTADVASRGYAYLAVLIFYVLGYIVIASAQRIEAVAGGIVLYAIGYTGLQLLTQIIIADITTLKWRGLVSGLISLPFVINAFIGANIVNQVLAKSGWRWGYGMFAILIPASLSPLIITLLWAERKAKKLNLVPKPNNPAPILGRIWDLIEEMDIFGLMLIGASVALILLPLTLAKNASNGWNNPSMIAMIVVGFVLLPFVCLWEFKYAKFPVLPLRYVRNRSVIVASAIGFFDFVSFYLTFTYLYSFVLVVKPWSTLNATYFTLTQSVALTVFGILGGVILRFTHHYKWCLVAGLAVRLL</sequence>
<comment type="subcellular location">
    <subcellularLocation>
        <location evidence="1">Membrane</location>
        <topology evidence="1">Multi-pass membrane protein</topology>
    </subcellularLocation>
</comment>
<evidence type="ECO:0000256" key="5">
    <source>
        <dbReference type="ARBA" id="ARBA00022989"/>
    </source>
</evidence>
<evidence type="ECO:0000256" key="6">
    <source>
        <dbReference type="ARBA" id="ARBA00023065"/>
    </source>
</evidence>
<feature type="transmembrane region" description="Helical" evidence="9">
    <location>
        <begin position="146"/>
        <end position="167"/>
    </location>
</feature>
<evidence type="ECO:0000259" key="10">
    <source>
        <dbReference type="PROSITE" id="PS50850"/>
    </source>
</evidence>
<dbReference type="HOGENOM" id="CLU_012970_2_2_1"/>
<dbReference type="PANTHER" id="PTHR23501">
    <property type="entry name" value="MAJOR FACILITATOR SUPERFAMILY"/>
    <property type="match status" value="1"/>
</dbReference>
<feature type="transmembrane region" description="Helical" evidence="9">
    <location>
        <begin position="265"/>
        <end position="284"/>
    </location>
</feature>
<keyword evidence="3" id="KW-0813">Transport</keyword>
<proteinExistence type="inferred from homology"/>
<feature type="transmembrane region" description="Helical" evidence="9">
    <location>
        <begin position="179"/>
        <end position="198"/>
    </location>
</feature>
<dbReference type="Pfam" id="PF07690">
    <property type="entry name" value="MFS_1"/>
    <property type="match status" value="1"/>
</dbReference>
<name>V2XP48_MONRO</name>
<feature type="transmembrane region" description="Helical" evidence="9">
    <location>
        <begin position="334"/>
        <end position="358"/>
    </location>
</feature>
<evidence type="ECO:0000313" key="12">
    <source>
        <dbReference type="Proteomes" id="UP000017559"/>
    </source>
</evidence>
<dbReference type="SUPFAM" id="SSF103473">
    <property type="entry name" value="MFS general substrate transporter"/>
    <property type="match status" value="2"/>
</dbReference>
<evidence type="ECO:0000313" key="11">
    <source>
        <dbReference type="EMBL" id="ESK94305.1"/>
    </source>
</evidence>
<keyword evidence="4 9" id="KW-0812">Transmembrane</keyword>
<comment type="caution">
    <text evidence="11">The sequence shown here is derived from an EMBL/GenBank/DDBJ whole genome shotgun (WGS) entry which is preliminary data.</text>
</comment>
<dbReference type="GO" id="GO:0005886">
    <property type="term" value="C:plasma membrane"/>
    <property type="evidence" value="ECO:0007669"/>
    <property type="project" value="TreeGrafter"/>
</dbReference>
<comment type="similarity">
    <text evidence="2">Belongs to the major facilitator superfamily.</text>
</comment>
<evidence type="ECO:0000256" key="8">
    <source>
        <dbReference type="SAM" id="MobiDB-lite"/>
    </source>
</evidence>